<name>A0A5K3EVM4_MESCO</name>
<dbReference type="AlphaFoldDB" id="A0A5K3EVM4"/>
<evidence type="ECO:0000313" key="1">
    <source>
        <dbReference type="WBParaSite" id="MCU_003464-RA"/>
    </source>
</evidence>
<sequence length="76" mass="8924">MLGLNLPKSHALVSAKGLSQITGSKCDRPICKALYIRVLLHYPYWFILRKNSRIVLRLKEDLRSVYFSYTISRTYF</sequence>
<accession>A0A5K3EVM4</accession>
<protein>
    <submittedName>
        <fullName evidence="1">Ovule protein</fullName>
    </submittedName>
</protein>
<dbReference type="WBParaSite" id="MCU_003464-RA">
    <property type="protein sequence ID" value="MCU_003464-RA"/>
    <property type="gene ID" value="MCU_003464"/>
</dbReference>
<proteinExistence type="predicted"/>
<organism evidence="1">
    <name type="scientific">Mesocestoides corti</name>
    <name type="common">Flatworm</name>
    <dbReference type="NCBI Taxonomy" id="53468"/>
    <lineage>
        <taxon>Eukaryota</taxon>
        <taxon>Metazoa</taxon>
        <taxon>Spiralia</taxon>
        <taxon>Lophotrochozoa</taxon>
        <taxon>Platyhelminthes</taxon>
        <taxon>Cestoda</taxon>
        <taxon>Eucestoda</taxon>
        <taxon>Cyclophyllidea</taxon>
        <taxon>Mesocestoididae</taxon>
        <taxon>Mesocestoides</taxon>
    </lineage>
</organism>
<reference evidence="1" key="1">
    <citation type="submission" date="2019-11" db="UniProtKB">
        <authorList>
            <consortium name="WormBaseParasite"/>
        </authorList>
    </citation>
    <scope>IDENTIFICATION</scope>
</reference>